<dbReference type="RefSeq" id="WP_055550602.1">
    <property type="nucleotide sequence ID" value="NZ_CP023699.1"/>
</dbReference>
<dbReference type="InterPro" id="IPR013975">
    <property type="entry name" value="Tscrpt_reg_BetR_N"/>
</dbReference>
<reference evidence="3 4" key="1">
    <citation type="submission" date="2017-09" db="EMBL/GenBank/DDBJ databases">
        <authorList>
            <person name="Lee N."/>
            <person name="Cho B.-K."/>
        </authorList>
    </citation>
    <scope>NUCLEOTIDE SEQUENCE [LARGE SCALE GENOMIC DNA]</scope>
    <source>
        <strain evidence="3 4">ATCC 12853</strain>
    </source>
</reference>
<sequence length="101" mass="10412">MGMSSAERLRTAVAALMHVTGDTQAGIAEVLGVDPTQVSRRQSGAAAWSLDDCDAIAGHFGIGVLDLLAGPTRACESLPAGRRRTVPRRRGAETAAKGAAR</sequence>
<evidence type="ECO:0000313" key="4">
    <source>
        <dbReference type="Proteomes" id="UP000325529"/>
    </source>
</evidence>
<dbReference type="InterPro" id="IPR001387">
    <property type="entry name" value="Cro/C1-type_HTH"/>
</dbReference>
<feature type="region of interest" description="Disordered" evidence="1">
    <location>
        <begin position="79"/>
        <end position="101"/>
    </location>
</feature>
<dbReference type="SUPFAM" id="SSF47413">
    <property type="entry name" value="lambda repressor-like DNA-binding domains"/>
    <property type="match status" value="1"/>
</dbReference>
<dbReference type="AlphaFoldDB" id="A0A5J6GCR2"/>
<dbReference type="InterPro" id="IPR010982">
    <property type="entry name" value="Lambda_DNA-bd_dom_sf"/>
</dbReference>
<dbReference type="EMBL" id="CP023699">
    <property type="protein sequence ID" value="QEU90996.1"/>
    <property type="molecule type" value="Genomic_DNA"/>
</dbReference>
<dbReference type="OrthoDB" id="4324231at2"/>
<dbReference type="Proteomes" id="UP000325529">
    <property type="component" value="Chromosome"/>
</dbReference>
<dbReference type="Pfam" id="PF08667">
    <property type="entry name" value="BetR"/>
    <property type="match status" value="1"/>
</dbReference>
<evidence type="ECO:0000256" key="1">
    <source>
        <dbReference type="SAM" id="MobiDB-lite"/>
    </source>
</evidence>
<proteinExistence type="predicted"/>
<evidence type="ECO:0000259" key="2">
    <source>
        <dbReference type="Pfam" id="PF08667"/>
    </source>
</evidence>
<feature type="domain" description="Transcription regulator BetR N-terminal" evidence="2">
    <location>
        <begin position="6"/>
        <end position="70"/>
    </location>
</feature>
<protein>
    <submittedName>
        <fullName evidence="3">XRE family transcriptional regulator</fullName>
    </submittedName>
</protein>
<dbReference type="CDD" id="cd00093">
    <property type="entry name" value="HTH_XRE"/>
    <property type="match status" value="1"/>
</dbReference>
<dbReference type="KEGG" id="ska:CP970_08970"/>
<dbReference type="GO" id="GO:0003677">
    <property type="term" value="F:DNA binding"/>
    <property type="evidence" value="ECO:0007669"/>
    <property type="project" value="InterPro"/>
</dbReference>
<gene>
    <name evidence="3" type="ORF">CP970_08970</name>
</gene>
<evidence type="ECO:0000313" key="3">
    <source>
        <dbReference type="EMBL" id="QEU90996.1"/>
    </source>
</evidence>
<accession>A0A5J6GCR2</accession>
<organism evidence="3 4">
    <name type="scientific">Streptomyces kanamyceticus</name>
    <dbReference type="NCBI Taxonomy" id="1967"/>
    <lineage>
        <taxon>Bacteria</taxon>
        <taxon>Bacillati</taxon>
        <taxon>Actinomycetota</taxon>
        <taxon>Actinomycetes</taxon>
        <taxon>Kitasatosporales</taxon>
        <taxon>Streptomycetaceae</taxon>
        <taxon>Streptomyces</taxon>
    </lineage>
</organism>
<keyword evidence="4" id="KW-1185">Reference proteome</keyword>
<name>A0A5J6GCR2_STRKN</name>